<reference evidence="1" key="1">
    <citation type="submission" date="2014-09" db="EMBL/GenBank/DDBJ databases">
        <authorList>
            <person name="Magalhaes I.L.F."/>
            <person name="Oliveira U."/>
            <person name="Santos F.R."/>
            <person name="Vidigal T.H.D.A."/>
            <person name="Brescovit A.D."/>
            <person name="Santos A.J."/>
        </authorList>
    </citation>
    <scope>NUCLEOTIDE SEQUENCE</scope>
    <source>
        <tissue evidence="1">Shoot tissue taken approximately 20 cm above the soil surface</tissue>
    </source>
</reference>
<organism evidence="1">
    <name type="scientific">Arundo donax</name>
    <name type="common">Giant reed</name>
    <name type="synonym">Donax arundinaceus</name>
    <dbReference type="NCBI Taxonomy" id="35708"/>
    <lineage>
        <taxon>Eukaryota</taxon>
        <taxon>Viridiplantae</taxon>
        <taxon>Streptophyta</taxon>
        <taxon>Embryophyta</taxon>
        <taxon>Tracheophyta</taxon>
        <taxon>Spermatophyta</taxon>
        <taxon>Magnoliopsida</taxon>
        <taxon>Liliopsida</taxon>
        <taxon>Poales</taxon>
        <taxon>Poaceae</taxon>
        <taxon>PACMAD clade</taxon>
        <taxon>Arundinoideae</taxon>
        <taxon>Arundineae</taxon>
        <taxon>Arundo</taxon>
    </lineage>
</organism>
<accession>A0A0A9BWM1</accession>
<reference evidence="1" key="2">
    <citation type="journal article" date="2015" name="Data Brief">
        <title>Shoot transcriptome of the giant reed, Arundo donax.</title>
        <authorList>
            <person name="Barrero R.A."/>
            <person name="Guerrero F.D."/>
            <person name="Moolhuijzen P."/>
            <person name="Goolsby J.A."/>
            <person name="Tidwell J."/>
            <person name="Bellgard S.E."/>
            <person name="Bellgard M.I."/>
        </authorList>
    </citation>
    <scope>NUCLEOTIDE SEQUENCE</scope>
    <source>
        <tissue evidence="1">Shoot tissue taken approximately 20 cm above the soil surface</tissue>
    </source>
</reference>
<sequence length="21" mass="2562">MRLLQEISEVIRMVVVVVVYW</sequence>
<dbReference type="EMBL" id="GBRH01234258">
    <property type="protein sequence ID" value="JAD63637.1"/>
    <property type="molecule type" value="Transcribed_RNA"/>
</dbReference>
<name>A0A0A9BWM1_ARUDO</name>
<evidence type="ECO:0000313" key="1">
    <source>
        <dbReference type="EMBL" id="JAD63637.1"/>
    </source>
</evidence>
<proteinExistence type="predicted"/>
<dbReference type="AlphaFoldDB" id="A0A0A9BWM1"/>
<protein>
    <submittedName>
        <fullName evidence="1">Uncharacterized protein</fullName>
    </submittedName>
</protein>